<feature type="domain" description="Reverse transcriptase Ty1/copia-type" evidence="2">
    <location>
        <begin position="769"/>
        <end position="853"/>
    </location>
</feature>
<evidence type="ECO:0000256" key="1">
    <source>
        <dbReference type="SAM" id="Coils"/>
    </source>
</evidence>
<dbReference type="PANTHER" id="PTHR11439:SF483">
    <property type="entry name" value="PEPTIDE SYNTHASE GLIP-LIKE, PUTATIVE (AFU_ORTHOLOGUE AFUA_3G12920)-RELATED"/>
    <property type="match status" value="1"/>
</dbReference>
<dbReference type="Pfam" id="PF13976">
    <property type="entry name" value="gag_pre-integrs"/>
    <property type="match status" value="1"/>
</dbReference>
<evidence type="ECO:0000259" key="3">
    <source>
        <dbReference type="Pfam" id="PF13976"/>
    </source>
</evidence>
<dbReference type="InterPro" id="IPR025724">
    <property type="entry name" value="GAG-pre-integrase_dom"/>
</dbReference>
<dbReference type="CDD" id="cd09272">
    <property type="entry name" value="RNase_HI_RT_Ty1"/>
    <property type="match status" value="1"/>
</dbReference>
<dbReference type="InterPro" id="IPR013103">
    <property type="entry name" value="RVT_2"/>
</dbReference>
<feature type="domain" description="GAG-pre-integrase" evidence="3">
    <location>
        <begin position="660"/>
        <end position="732"/>
    </location>
</feature>
<comment type="caution">
    <text evidence="4">The sequence shown here is derived from an EMBL/GenBank/DDBJ whole genome shotgun (WGS) entry which is preliminary data.</text>
</comment>
<keyword evidence="1" id="KW-0175">Coiled coil</keyword>
<protein>
    <submittedName>
        <fullName evidence="4">Integrase, catalytic region, zinc finger, CCHC-type, peptidase aspartic, catalytic</fullName>
    </submittedName>
</protein>
<organism evidence="4">
    <name type="scientific">Tanacetum cinerariifolium</name>
    <name type="common">Dalmatian daisy</name>
    <name type="synonym">Chrysanthemum cinerariifolium</name>
    <dbReference type="NCBI Taxonomy" id="118510"/>
    <lineage>
        <taxon>Eukaryota</taxon>
        <taxon>Viridiplantae</taxon>
        <taxon>Streptophyta</taxon>
        <taxon>Embryophyta</taxon>
        <taxon>Tracheophyta</taxon>
        <taxon>Spermatophyta</taxon>
        <taxon>Magnoliopsida</taxon>
        <taxon>eudicotyledons</taxon>
        <taxon>Gunneridae</taxon>
        <taxon>Pentapetalae</taxon>
        <taxon>asterids</taxon>
        <taxon>campanulids</taxon>
        <taxon>Asterales</taxon>
        <taxon>Asteraceae</taxon>
        <taxon>Asteroideae</taxon>
        <taxon>Anthemideae</taxon>
        <taxon>Anthemidinae</taxon>
        <taxon>Tanacetum</taxon>
    </lineage>
</organism>
<evidence type="ECO:0000259" key="2">
    <source>
        <dbReference type="Pfam" id="PF07727"/>
    </source>
</evidence>
<evidence type="ECO:0000313" key="4">
    <source>
        <dbReference type="EMBL" id="GEU47638.1"/>
    </source>
</evidence>
<dbReference type="AlphaFoldDB" id="A0A6L2KDR9"/>
<accession>A0A6L2KDR9</accession>
<gene>
    <name evidence="4" type="ORF">Tci_019616</name>
</gene>
<reference evidence="4" key="1">
    <citation type="journal article" date="2019" name="Sci. Rep.">
        <title>Draft genome of Tanacetum cinerariifolium, the natural source of mosquito coil.</title>
        <authorList>
            <person name="Yamashiro T."/>
            <person name="Shiraishi A."/>
            <person name="Satake H."/>
            <person name="Nakayama K."/>
        </authorList>
    </citation>
    <scope>NUCLEOTIDE SEQUENCE</scope>
</reference>
<dbReference type="PANTHER" id="PTHR11439">
    <property type="entry name" value="GAG-POL-RELATED RETROTRANSPOSON"/>
    <property type="match status" value="1"/>
</dbReference>
<dbReference type="EMBL" id="BKCJ010002300">
    <property type="protein sequence ID" value="GEU47638.1"/>
    <property type="molecule type" value="Genomic_DNA"/>
</dbReference>
<dbReference type="Pfam" id="PF07727">
    <property type="entry name" value="RVT_2"/>
    <property type="match status" value="1"/>
</dbReference>
<name>A0A6L2KDR9_TANCI</name>
<feature type="coiled-coil region" evidence="1">
    <location>
        <begin position="495"/>
        <end position="522"/>
    </location>
</feature>
<sequence>MLTLAENVIVARVENRPPMLDKTQYSSLARRMLLYIKEKENGKLLIDSVLNGSFKITVPDTQTTPATVRVTYDDLTDVEKIRESCVIKATKIERKLKLYDESDMFTSVLGDIIHTYYMRFAHLINDMHSIEMTMKPIQINTKFINYFQLEWIKFVTDVKLAKELHKTNFDHMYGYLRQHEAHANESQYNKELSLIAQQYYSPPVTVSPMIHQQSSLVPNVNQLSMTQQQFYQPLGLVVSSFLPSDDPIASLNKELVTTSTFQTDDLDAFDSDYDEAPSASAVLMAKLFANETDVDITSDSNIISYEQYLKETANPVVQNTNSLVQQDAMIMSMIEEMYNQVTKFNDVDKMTKTVNELLTAELERYKEQFKLFEERQNYDLNDREKYLDSQLREGLHKEITDMKEVSTQIETKVAKCYVERKTFEIKEKELLLENDRLLELIISQDLMHTTVNSLAEIVDYTNMEKSYLDEYVETFSKQQPRNNQNVPEFPALFEINKLKAQLEAKNKSISKLKDHNATLKEKGMSEGDKSKNISKVISSWMFKLDLEPLSPKLLKNREAHVDYLKHTKENADILREIVESSKSSSGTWTQVLQAYDRMLWGLSDWKCHHFSGYYVEGLGHNLFSSGQFCDSDLEVAFHKHTCYVRDLEGVDLLKGSRGSNLYTMSLEEMMQSSLICLLSKASKIKSWLWHKRCSDLNFNYINELAKQGLLRGLPKLKYQKDHLCSACSLEKSKKHTYKPKSDDSILEKLYLLHMDLCDPMTIEILSEKKGTENKARLVAKGYRQEEGIDFKESFAPVTCIEAIRIFIPNAANKNMKIYQIDVKTAFLNGELCEEVYVSQPEGFVDPDNSTKCVVDPILFTKKEGKDILMTKYALEILKKYGMDSSDPVNTPMVHRNKLDKDLHGTPIDATCYRGMIRSLMYLTSSQPDLVFAILWMRSQLTDYGVEFNKIPLYCDNKSAIALCCNNVQHSRSKHIDVRYHFIKEQVEDGVVELYFV</sequence>
<proteinExistence type="predicted"/>